<dbReference type="PROSITE" id="PS00061">
    <property type="entry name" value="ADH_SHORT"/>
    <property type="match status" value="1"/>
</dbReference>
<dbReference type="AlphaFoldDB" id="A0A9D9DD35"/>
<evidence type="ECO:0000256" key="2">
    <source>
        <dbReference type="ARBA" id="ARBA00023002"/>
    </source>
</evidence>
<evidence type="ECO:0000256" key="1">
    <source>
        <dbReference type="ARBA" id="ARBA00006484"/>
    </source>
</evidence>
<comment type="caution">
    <text evidence="3">The sequence shown here is derived from an EMBL/GenBank/DDBJ whole genome shotgun (WGS) entry which is preliminary data.</text>
</comment>
<keyword evidence="2" id="KW-0560">Oxidoreductase</keyword>
<organism evidence="3 4">
    <name type="scientific">Candidatus Avisuccinivibrio stercorigallinarum</name>
    <dbReference type="NCBI Taxonomy" id="2840704"/>
    <lineage>
        <taxon>Bacteria</taxon>
        <taxon>Pseudomonadati</taxon>
        <taxon>Pseudomonadota</taxon>
        <taxon>Gammaproteobacteria</taxon>
        <taxon>Aeromonadales</taxon>
        <taxon>Succinivibrionaceae</taxon>
        <taxon>Succinivibrionaceae incertae sedis</taxon>
        <taxon>Candidatus Avisuccinivibrio</taxon>
    </lineage>
</organism>
<proteinExistence type="inferred from homology"/>
<evidence type="ECO:0000313" key="3">
    <source>
        <dbReference type="EMBL" id="MBO8416082.1"/>
    </source>
</evidence>
<dbReference type="Proteomes" id="UP000823631">
    <property type="component" value="Unassembled WGS sequence"/>
</dbReference>
<dbReference type="PROSITE" id="PS00599">
    <property type="entry name" value="AA_TRANSFER_CLASS_2"/>
    <property type="match status" value="1"/>
</dbReference>
<dbReference type="InterPro" id="IPR001917">
    <property type="entry name" value="Aminotrans_II_pyridoxalP_BS"/>
</dbReference>
<dbReference type="Gene3D" id="3.40.50.720">
    <property type="entry name" value="NAD(P)-binding Rossmann-like Domain"/>
    <property type="match status" value="1"/>
</dbReference>
<dbReference type="PANTHER" id="PTHR43008:SF4">
    <property type="entry name" value="CHAIN DEHYDROGENASE, PUTATIVE (AFU_ORTHOLOGUE AFUA_4G08710)-RELATED"/>
    <property type="match status" value="1"/>
</dbReference>
<gene>
    <name evidence="3" type="ORF">IAB19_06865</name>
</gene>
<dbReference type="PANTHER" id="PTHR43008">
    <property type="entry name" value="BENZIL REDUCTASE"/>
    <property type="match status" value="1"/>
</dbReference>
<protein>
    <submittedName>
        <fullName evidence="3">SDR family NAD(P)-dependent oxidoreductase</fullName>
    </submittedName>
</protein>
<dbReference type="InterPro" id="IPR002347">
    <property type="entry name" value="SDR_fam"/>
</dbReference>
<name>A0A9D9DD35_9GAMM</name>
<dbReference type="EMBL" id="JADINH010000144">
    <property type="protein sequence ID" value="MBO8416082.1"/>
    <property type="molecule type" value="Genomic_DNA"/>
</dbReference>
<comment type="similarity">
    <text evidence="1">Belongs to the short-chain dehydrogenases/reductases (SDR) family.</text>
</comment>
<accession>A0A9D9DD35</accession>
<dbReference type="Pfam" id="PF00106">
    <property type="entry name" value="adh_short"/>
    <property type="match status" value="1"/>
</dbReference>
<reference evidence="3" key="2">
    <citation type="journal article" date="2021" name="PeerJ">
        <title>Extensive microbial diversity within the chicken gut microbiome revealed by metagenomics and culture.</title>
        <authorList>
            <person name="Gilroy R."/>
            <person name="Ravi A."/>
            <person name="Getino M."/>
            <person name="Pursley I."/>
            <person name="Horton D.L."/>
            <person name="Alikhan N.F."/>
            <person name="Baker D."/>
            <person name="Gharbi K."/>
            <person name="Hall N."/>
            <person name="Watson M."/>
            <person name="Adriaenssens E.M."/>
            <person name="Foster-Nyarko E."/>
            <person name="Jarju S."/>
            <person name="Secka A."/>
            <person name="Antonio M."/>
            <person name="Oren A."/>
            <person name="Chaudhuri R.R."/>
            <person name="La Ragione R."/>
            <person name="Hildebrand F."/>
            <person name="Pallen M.J."/>
        </authorList>
    </citation>
    <scope>NUCLEOTIDE SEQUENCE</scope>
    <source>
        <strain evidence="3">17213</strain>
    </source>
</reference>
<dbReference type="SUPFAM" id="SSF51735">
    <property type="entry name" value="NAD(P)-binding Rossmann-fold domains"/>
    <property type="match status" value="1"/>
</dbReference>
<dbReference type="InterPro" id="IPR036291">
    <property type="entry name" value="NAD(P)-bd_dom_sf"/>
</dbReference>
<sequence>MTVTAAVTADKGTVLVVGANAALAYPCLKFLLHEGYSLHLTCRTLSKALAVKARLLTGLQRAGNAAHKAASAVLEERIFVSALTLPASLEQVKALFASLQQRRLCGILIAAGMYAQTDALLSEGEPGIMHELQLLAVNFNALIPVIALGARELSAVKTERGRRPFIAVISSVAGVRGRASNYAYGASKAALSTYLSGLRQSRPELCVIDLRPGLIHSPMLQGRELPRILISKPECMVKALKKGLKHPRGGVFYVPGWWRLIMGVAALLPERLYQRLKL</sequence>
<reference evidence="3" key="1">
    <citation type="submission" date="2020-10" db="EMBL/GenBank/DDBJ databases">
        <authorList>
            <person name="Gilroy R."/>
        </authorList>
    </citation>
    <scope>NUCLEOTIDE SEQUENCE</scope>
    <source>
        <strain evidence="3">17213</strain>
    </source>
</reference>
<dbReference type="GO" id="GO:0016740">
    <property type="term" value="F:transferase activity"/>
    <property type="evidence" value="ECO:0007669"/>
    <property type="project" value="InterPro"/>
</dbReference>
<dbReference type="InterPro" id="IPR020904">
    <property type="entry name" value="Sc_DH/Rdtase_CS"/>
</dbReference>
<evidence type="ECO:0000313" key="4">
    <source>
        <dbReference type="Proteomes" id="UP000823631"/>
    </source>
</evidence>
<dbReference type="GO" id="GO:0050664">
    <property type="term" value="F:oxidoreductase activity, acting on NAD(P)H, oxygen as acceptor"/>
    <property type="evidence" value="ECO:0007669"/>
    <property type="project" value="TreeGrafter"/>
</dbReference>